<dbReference type="EMBL" id="AEAI01001506">
    <property type="protein sequence ID" value="EGH46152.1"/>
    <property type="molecule type" value="Genomic_DNA"/>
</dbReference>
<comment type="caution">
    <text evidence="1">The sequence shown here is derived from an EMBL/GenBank/DDBJ whole genome shotgun (WGS) entry which is preliminary data.</text>
</comment>
<name>F3GGF2_PSESJ</name>
<evidence type="ECO:0000313" key="2">
    <source>
        <dbReference type="Proteomes" id="UP000004986"/>
    </source>
</evidence>
<dbReference type="HOGENOM" id="CLU_3361665_0_0_6"/>
<keyword evidence="2" id="KW-1185">Reference proteome</keyword>
<proteinExistence type="predicted"/>
<accession>F3GGF2</accession>
<dbReference type="AlphaFoldDB" id="F3GGF2"/>
<dbReference type="Proteomes" id="UP000004986">
    <property type="component" value="Unassembled WGS sequence"/>
</dbReference>
<gene>
    <name evidence="1" type="ORF">PSYPI_29119</name>
</gene>
<sequence>ILSVQVFFAALLFAAKRNSRNEKAPQRRRFRMLRI</sequence>
<organism evidence="1 2">
    <name type="scientific">Pseudomonas syringae pv. pisi str. 1704B</name>
    <dbReference type="NCBI Taxonomy" id="629263"/>
    <lineage>
        <taxon>Bacteria</taxon>
        <taxon>Pseudomonadati</taxon>
        <taxon>Pseudomonadota</taxon>
        <taxon>Gammaproteobacteria</taxon>
        <taxon>Pseudomonadales</taxon>
        <taxon>Pseudomonadaceae</taxon>
        <taxon>Pseudomonas</taxon>
        <taxon>Pseudomonas syringae</taxon>
    </lineage>
</organism>
<evidence type="ECO:0000313" key="1">
    <source>
        <dbReference type="EMBL" id="EGH46152.1"/>
    </source>
</evidence>
<protein>
    <submittedName>
        <fullName evidence="1">Uncharacterized protein</fullName>
    </submittedName>
</protein>
<reference evidence="1 2" key="1">
    <citation type="journal article" date="2011" name="PLoS Pathog.">
        <title>Dynamic evolution of pathogenicity revealed by sequencing and comparative genomics of 19 Pseudomonas syringae isolates.</title>
        <authorList>
            <person name="Baltrus D.A."/>
            <person name="Nishimura M.T."/>
            <person name="Romanchuk A."/>
            <person name="Chang J.H."/>
            <person name="Mukhtar M.S."/>
            <person name="Cherkis K."/>
            <person name="Roach J."/>
            <person name="Grant S.R."/>
            <person name="Jones C.D."/>
            <person name="Dangl J.L."/>
        </authorList>
    </citation>
    <scope>NUCLEOTIDE SEQUENCE [LARGE SCALE GENOMIC DNA]</scope>
    <source>
        <strain evidence="1 2">1704B</strain>
    </source>
</reference>
<feature type="non-terminal residue" evidence="1">
    <location>
        <position position="1"/>
    </location>
</feature>